<evidence type="ECO:0000313" key="2">
    <source>
        <dbReference type="Proteomes" id="UP000034881"/>
    </source>
</evidence>
<gene>
    <name evidence="1" type="ORF">UT77_C0005G0024</name>
</gene>
<organism evidence="1 2">
    <name type="scientific">Candidatus Daviesbacteria bacterium GW2011_GWC2_40_12</name>
    <dbReference type="NCBI Taxonomy" id="1618431"/>
    <lineage>
        <taxon>Bacteria</taxon>
        <taxon>Candidatus Daviesiibacteriota</taxon>
    </lineage>
</organism>
<dbReference type="SUPFAM" id="SSF53335">
    <property type="entry name" value="S-adenosyl-L-methionine-dependent methyltransferases"/>
    <property type="match status" value="1"/>
</dbReference>
<proteinExistence type="predicted"/>
<accession>A0A0G0QN95</accession>
<evidence type="ECO:0008006" key="3">
    <source>
        <dbReference type="Google" id="ProtNLM"/>
    </source>
</evidence>
<protein>
    <recommendedName>
        <fullName evidence="3">Methyltransferase type 11</fullName>
    </recommendedName>
</protein>
<name>A0A0G0QN95_9BACT</name>
<dbReference type="EMBL" id="LBYB01000005">
    <property type="protein sequence ID" value="KKR41909.1"/>
    <property type="molecule type" value="Genomic_DNA"/>
</dbReference>
<evidence type="ECO:0000313" key="1">
    <source>
        <dbReference type="EMBL" id="KKR41909.1"/>
    </source>
</evidence>
<dbReference type="AlphaFoldDB" id="A0A0G0QN95"/>
<sequence length="72" mass="7843">MISEQEVRIGQNTAMTGLDLLIISRALALPRPLIHKRILDVGAGYSEATATLLNQGADAYALDPKYVDPQTY</sequence>
<reference evidence="1 2" key="1">
    <citation type="journal article" date="2015" name="Nature">
        <title>rRNA introns, odd ribosomes, and small enigmatic genomes across a large radiation of phyla.</title>
        <authorList>
            <person name="Brown C.T."/>
            <person name="Hug L.A."/>
            <person name="Thomas B.C."/>
            <person name="Sharon I."/>
            <person name="Castelle C.J."/>
            <person name="Singh A."/>
            <person name="Wilkins M.J."/>
            <person name="Williams K.H."/>
            <person name="Banfield J.F."/>
        </authorList>
    </citation>
    <scope>NUCLEOTIDE SEQUENCE [LARGE SCALE GENOMIC DNA]</scope>
</reference>
<comment type="caution">
    <text evidence="1">The sequence shown here is derived from an EMBL/GenBank/DDBJ whole genome shotgun (WGS) entry which is preliminary data.</text>
</comment>
<dbReference type="Proteomes" id="UP000034881">
    <property type="component" value="Unassembled WGS sequence"/>
</dbReference>
<dbReference type="InterPro" id="IPR029063">
    <property type="entry name" value="SAM-dependent_MTases_sf"/>
</dbReference>